<dbReference type="RefSeq" id="XP_062755300.1">
    <property type="nucleotide sequence ID" value="XM_062900340.1"/>
</dbReference>
<dbReference type="InterPro" id="IPR032710">
    <property type="entry name" value="NTF2-like_dom_sf"/>
</dbReference>
<dbReference type="PANTHER" id="PTHR46825">
    <property type="entry name" value="D-ALANYL-D-ALANINE-CARBOXYPEPTIDASE/ENDOPEPTIDASE AMPH"/>
    <property type="match status" value="1"/>
</dbReference>
<dbReference type="CDD" id="cd00780">
    <property type="entry name" value="NTF2"/>
    <property type="match status" value="1"/>
</dbReference>
<gene>
    <name evidence="4" type="ORF">Triagg1_5788</name>
</gene>
<dbReference type="PROSITE" id="PS50177">
    <property type="entry name" value="NTF2_DOMAIN"/>
    <property type="match status" value="1"/>
</dbReference>
<dbReference type="Pfam" id="PF02136">
    <property type="entry name" value="NTF2"/>
    <property type="match status" value="1"/>
</dbReference>
<dbReference type="AlphaFoldDB" id="A0AAE1LY92"/>
<reference evidence="4" key="1">
    <citation type="submission" date="2023-11" db="EMBL/GenBank/DDBJ databases">
        <title>The genome sequences of three competitors of mushroom-forming fungi.</title>
        <authorList>
            <person name="Beijen E."/>
            <person name="Ohm R.A."/>
        </authorList>
    </citation>
    <scope>NUCLEOTIDE SEQUENCE</scope>
    <source>
        <strain evidence="4">CBS 100526</strain>
    </source>
</reference>
<dbReference type="Proteomes" id="UP001273209">
    <property type="component" value="Unassembled WGS sequence"/>
</dbReference>
<keyword evidence="5" id="KW-1185">Reference proteome</keyword>
<feature type="chain" id="PRO_5042297737" description="NTF2 domain-containing protein" evidence="2">
    <location>
        <begin position="24"/>
        <end position="684"/>
    </location>
</feature>
<keyword evidence="2" id="KW-0732">Signal</keyword>
<feature type="signal peptide" evidence="2">
    <location>
        <begin position="1"/>
        <end position="23"/>
    </location>
</feature>
<dbReference type="SUPFAM" id="SSF56601">
    <property type="entry name" value="beta-lactamase/transpeptidase-like"/>
    <property type="match status" value="1"/>
</dbReference>
<evidence type="ECO:0000256" key="2">
    <source>
        <dbReference type="SAM" id="SignalP"/>
    </source>
</evidence>
<organism evidence="4 5">
    <name type="scientific">Trichoderma aggressivum f. europaeum</name>
    <dbReference type="NCBI Taxonomy" id="173218"/>
    <lineage>
        <taxon>Eukaryota</taxon>
        <taxon>Fungi</taxon>
        <taxon>Dikarya</taxon>
        <taxon>Ascomycota</taxon>
        <taxon>Pezizomycotina</taxon>
        <taxon>Sordariomycetes</taxon>
        <taxon>Hypocreomycetidae</taxon>
        <taxon>Hypocreales</taxon>
        <taxon>Hypocreaceae</taxon>
        <taxon>Trichoderma</taxon>
    </lineage>
</organism>
<sequence length="684" mass="75661">MGRRLRLCLAVAVAIAGSRVNAAAYVHEQKPITGQGSTVASGNPLTAEFGDFVREQLEKWKVPGVALAVIDGDDVYAEGYGYATLPDIPATPETLWYGASTSKAQVAAVLSSLIHSSNYSAFSQGWATPISSIIRDDFVLQDDWATNHITLDDAVSHRTGMPRHDISSVKEIDGRQATPRDIVRNLRNLPLAAEPRVTVYYCNLMYVTLSYVIETVTGKWLGDVLRELLWEPLGMRSTYFDLQSALDAPEHMASGYAWNLDKEEYEEIPFMTLTEVSGAGSVISNVVDYAKWVKSLIHQSGPLSGDVHKDVRAPRVFWPGEPGNGLDLQLYGLGWVRTLHKGHVLYTHSGGMHAYGAEVYWFPEVKYGVVVFGNTARCHVVEETVGWKLIEDKLGIPEEDRADFGAKWRKAEEKLDWLYDNALDVLYPDRPNPGLPSTLSTSELLGTYYNVGYGNITLREEPHPDKPGEKILVADRPDSTWNYSMRFHHVSGDHWIVYLPAPIYNGRKYVDFMAAEFKVGADGKPSAIEIVWESRTDPMPEGTAEYKRIAALENTAAKMSNIEDIAKQFVNGFFTGMSTNIPGLAAVYSPESVLTFESQKFEGGEAILGKLTSLPFKMSGHQLSTLDAQLASGDLLILVTGKLKVDEDENLINFVQNFKVSVTQGPGGEITGFVVKNDIFKLVY</sequence>
<dbReference type="EMBL" id="JAWRVG010000021">
    <property type="protein sequence ID" value="KAK4072743.1"/>
    <property type="molecule type" value="Genomic_DNA"/>
</dbReference>
<dbReference type="SUPFAM" id="SSF54427">
    <property type="entry name" value="NTF2-like"/>
    <property type="match status" value="1"/>
</dbReference>
<dbReference type="PANTHER" id="PTHR46825:SF9">
    <property type="entry name" value="BETA-LACTAMASE-RELATED DOMAIN-CONTAINING PROTEIN"/>
    <property type="match status" value="1"/>
</dbReference>
<accession>A0AAE1LY92</accession>
<comment type="caution">
    <text evidence="4">The sequence shown here is derived from an EMBL/GenBank/DDBJ whole genome shotgun (WGS) entry which is preliminary data.</text>
</comment>
<protein>
    <recommendedName>
        <fullName evidence="3">NTF2 domain-containing protein</fullName>
    </recommendedName>
</protein>
<dbReference type="InterPro" id="IPR001466">
    <property type="entry name" value="Beta-lactam-related"/>
</dbReference>
<evidence type="ECO:0000313" key="4">
    <source>
        <dbReference type="EMBL" id="KAK4072743.1"/>
    </source>
</evidence>
<dbReference type="Gene3D" id="3.10.450.50">
    <property type="match status" value="1"/>
</dbReference>
<evidence type="ECO:0000313" key="5">
    <source>
        <dbReference type="Proteomes" id="UP001273209"/>
    </source>
</evidence>
<dbReference type="InterPro" id="IPR002075">
    <property type="entry name" value="NTF2_dom"/>
</dbReference>
<evidence type="ECO:0000256" key="1">
    <source>
        <dbReference type="ARBA" id="ARBA00038215"/>
    </source>
</evidence>
<dbReference type="InterPro" id="IPR050491">
    <property type="entry name" value="AmpC-like"/>
</dbReference>
<dbReference type="Gene3D" id="3.40.710.10">
    <property type="entry name" value="DD-peptidase/beta-lactamase superfamily"/>
    <property type="match status" value="1"/>
</dbReference>
<dbReference type="GeneID" id="87920244"/>
<evidence type="ECO:0000259" key="3">
    <source>
        <dbReference type="PROSITE" id="PS50177"/>
    </source>
</evidence>
<name>A0AAE1LY92_9HYPO</name>
<dbReference type="InterPro" id="IPR018222">
    <property type="entry name" value="Nuclear_transport_factor_2_euk"/>
</dbReference>
<comment type="similarity">
    <text evidence="1">Belongs to the peptidase S12 family.</text>
</comment>
<feature type="domain" description="NTF2" evidence="3">
    <location>
        <begin position="565"/>
        <end position="682"/>
    </location>
</feature>
<dbReference type="Pfam" id="PF00144">
    <property type="entry name" value="Beta-lactamase"/>
    <property type="match status" value="1"/>
</dbReference>
<proteinExistence type="inferred from homology"/>
<dbReference type="InterPro" id="IPR012338">
    <property type="entry name" value="Beta-lactam/transpept-like"/>
</dbReference>